<evidence type="ECO:0000313" key="2">
    <source>
        <dbReference type="EMBL" id="MFC4700728.1"/>
    </source>
</evidence>
<sequence length="267" mass="29397">MNRLILACTACLITSATAGVFAQDKASTQNQVQVDTPSKKSVYFFKSQVANNRSIGNALSSLLSRYPEQTVDFVSVAFTAYPEHYEEIIQAAVSTNPNFVDEIIMVANSYQVGNPTEIVEIAINAEPSYADDATRAACKYSPKYFNEIVKTAVSTEPDSADQIAQRLVRAYPNKTMEILVTTIKEVPFVGKYVLDALLATVTDDDEKSNDMIIISVEQLAQHPDAIERLVQLAQEHEISAADVKASALRGGLEEEQIVAIIDRHYQQ</sequence>
<feature type="chain" id="PRO_5047539690" description="Secreted protein" evidence="1">
    <location>
        <begin position="23"/>
        <end position="267"/>
    </location>
</feature>
<protein>
    <recommendedName>
        <fullName evidence="4">Secreted protein</fullName>
    </recommendedName>
</protein>
<evidence type="ECO:0008006" key="4">
    <source>
        <dbReference type="Google" id="ProtNLM"/>
    </source>
</evidence>
<feature type="signal peptide" evidence="1">
    <location>
        <begin position="1"/>
        <end position="22"/>
    </location>
</feature>
<organism evidence="2 3">
    <name type="scientific">Glaciecola siphonariae</name>
    <dbReference type="NCBI Taxonomy" id="521012"/>
    <lineage>
        <taxon>Bacteria</taxon>
        <taxon>Pseudomonadati</taxon>
        <taxon>Pseudomonadota</taxon>
        <taxon>Gammaproteobacteria</taxon>
        <taxon>Alteromonadales</taxon>
        <taxon>Alteromonadaceae</taxon>
        <taxon>Glaciecola</taxon>
    </lineage>
</organism>
<evidence type="ECO:0000313" key="3">
    <source>
        <dbReference type="Proteomes" id="UP001595897"/>
    </source>
</evidence>
<reference evidence="3" key="1">
    <citation type="journal article" date="2019" name="Int. J. Syst. Evol. Microbiol.">
        <title>The Global Catalogue of Microorganisms (GCM) 10K type strain sequencing project: providing services to taxonomists for standard genome sequencing and annotation.</title>
        <authorList>
            <consortium name="The Broad Institute Genomics Platform"/>
            <consortium name="The Broad Institute Genome Sequencing Center for Infectious Disease"/>
            <person name="Wu L."/>
            <person name="Ma J."/>
        </authorList>
    </citation>
    <scope>NUCLEOTIDE SEQUENCE [LARGE SCALE GENOMIC DNA]</scope>
    <source>
        <strain evidence="3">KACC 12507</strain>
    </source>
</reference>
<evidence type="ECO:0000256" key="1">
    <source>
        <dbReference type="SAM" id="SignalP"/>
    </source>
</evidence>
<dbReference type="EMBL" id="JBHSGU010000005">
    <property type="protein sequence ID" value="MFC4700728.1"/>
    <property type="molecule type" value="Genomic_DNA"/>
</dbReference>
<dbReference type="Proteomes" id="UP001595897">
    <property type="component" value="Unassembled WGS sequence"/>
</dbReference>
<name>A0ABV9LZ69_9ALTE</name>
<comment type="caution">
    <text evidence="2">The sequence shown here is derived from an EMBL/GenBank/DDBJ whole genome shotgun (WGS) entry which is preliminary data.</text>
</comment>
<gene>
    <name evidence="2" type="ORF">ACFO4O_11205</name>
</gene>
<proteinExistence type="predicted"/>
<dbReference type="RefSeq" id="WP_382408538.1">
    <property type="nucleotide sequence ID" value="NZ_JBHSGU010000005.1"/>
</dbReference>
<keyword evidence="3" id="KW-1185">Reference proteome</keyword>
<accession>A0ABV9LZ69</accession>
<keyword evidence="1" id="KW-0732">Signal</keyword>